<reference evidence="5 6" key="1">
    <citation type="submission" date="2022-05" db="EMBL/GenBank/DDBJ databases">
        <authorList>
            <consortium name="Genoscope - CEA"/>
            <person name="William W."/>
        </authorList>
    </citation>
    <scope>NUCLEOTIDE SEQUENCE [LARGE SCALE GENOMIC DNA]</scope>
</reference>
<dbReference type="EMBL" id="CALNXK010000119">
    <property type="protein sequence ID" value="CAH3161083.1"/>
    <property type="molecule type" value="Genomic_DNA"/>
</dbReference>
<dbReference type="InterPro" id="IPR011611">
    <property type="entry name" value="PfkB_dom"/>
</dbReference>
<evidence type="ECO:0000313" key="6">
    <source>
        <dbReference type="Proteomes" id="UP001159405"/>
    </source>
</evidence>
<keyword evidence="2" id="KW-0418">Kinase</keyword>
<dbReference type="Gene3D" id="3.40.1190.20">
    <property type="match status" value="1"/>
</dbReference>
<dbReference type="InterPro" id="IPR052562">
    <property type="entry name" value="Ketohexokinase-related"/>
</dbReference>
<proteinExistence type="predicted"/>
<feature type="signal peptide" evidence="3">
    <location>
        <begin position="1"/>
        <end position="22"/>
    </location>
</feature>
<dbReference type="InterPro" id="IPR029056">
    <property type="entry name" value="Ribokinase-like"/>
</dbReference>
<keyword evidence="3" id="KW-0732">Signal</keyword>
<feature type="domain" description="Carbohydrate kinase PfkB" evidence="4">
    <location>
        <begin position="4"/>
        <end position="294"/>
    </location>
</feature>
<dbReference type="Pfam" id="PF00294">
    <property type="entry name" value="PfkB"/>
    <property type="match status" value="1"/>
</dbReference>
<evidence type="ECO:0000256" key="2">
    <source>
        <dbReference type="ARBA" id="ARBA00022777"/>
    </source>
</evidence>
<evidence type="ECO:0000259" key="4">
    <source>
        <dbReference type="Pfam" id="PF00294"/>
    </source>
</evidence>
<organism evidence="5 6">
    <name type="scientific">Porites lobata</name>
    <dbReference type="NCBI Taxonomy" id="104759"/>
    <lineage>
        <taxon>Eukaryota</taxon>
        <taxon>Metazoa</taxon>
        <taxon>Cnidaria</taxon>
        <taxon>Anthozoa</taxon>
        <taxon>Hexacorallia</taxon>
        <taxon>Scleractinia</taxon>
        <taxon>Fungiina</taxon>
        <taxon>Poritidae</taxon>
        <taxon>Porites</taxon>
    </lineage>
</organism>
<dbReference type="SUPFAM" id="SSF53613">
    <property type="entry name" value="Ribokinase-like"/>
    <property type="match status" value="1"/>
</dbReference>
<comment type="caution">
    <text evidence="5">The sequence shown here is derived from an EMBL/GenBank/DDBJ whole genome shotgun (WGS) entry which is preliminary data.</text>
</comment>
<accession>A0ABN8QEF7</accession>
<sequence>MNSERILCVGLAALDIVSICESYPEEDKDVTAISQHHQSGGNACNTAKVLRDLGVQCEFLGSMSSGFQSDFIRKEMNDRGILYENCAYHSDCGTPTSCVVLSLKTGSRTIVHARNNLPELDIKDFEKLDLKNYKWVHFEGRRNELKILKMIDIVDEFNITQPDDKKIKVSVELERPRETLWPLLSRGDVVFISKDFARFRGFSSPVETIKSLNRYTKPTAVMLCAWGEEGADGISSEGDLIHSDAYPPEKVIDTLGAGDTFNAGVIYSLYKGLTLQDTVNFACLLAGIKCGMYGYSGLAKALHHLQYCSSEVITHNLEHRCAAQYDLDLLSNSY</sequence>
<dbReference type="PROSITE" id="PS00584">
    <property type="entry name" value="PFKB_KINASES_2"/>
    <property type="match status" value="1"/>
</dbReference>
<evidence type="ECO:0000256" key="1">
    <source>
        <dbReference type="ARBA" id="ARBA00022679"/>
    </source>
</evidence>
<name>A0ABN8QEF7_9CNID</name>
<dbReference type="CDD" id="cd01939">
    <property type="entry name" value="Ketohexokinase"/>
    <property type="match status" value="1"/>
</dbReference>
<keyword evidence="6" id="KW-1185">Reference proteome</keyword>
<feature type="chain" id="PRO_5045707366" description="Carbohydrate kinase PfkB domain-containing protein" evidence="3">
    <location>
        <begin position="23"/>
        <end position="334"/>
    </location>
</feature>
<evidence type="ECO:0000256" key="3">
    <source>
        <dbReference type="SAM" id="SignalP"/>
    </source>
</evidence>
<dbReference type="PANTHER" id="PTHR42774">
    <property type="entry name" value="PHOSPHOTRANSFERASE SYSTEM TRANSPORT PROTEIN"/>
    <property type="match status" value="1"/>
</dbReference>
<dbReference type="Proteomes" id="UP001159405">
    <property type="component" value="Unassembled WGS sequence"/>
</dbReference>
<dbReference type="PANTHER" id="PTHR42774:SF3">
    <property type="entry name" value="KETOHEXOKINASE"/>
    <property type="match status" value="1"/>
</dbReference>
<dbReference type="InterPro" id="IPR002173">
    <property type="entry name" value="Carboh/pur_kinase_PfkB_CS"/>
</dbReference>
<evidence type="ECO:0000313" key="5">
    <source>
        <dbReference type="EMBL" id="CAH3161083.1"/>
    </source>
</evidence>
<gene>
    <name evidence="5" type="ORF">PLOB_00004431</name>
</gene>
<dbReference type="InterPro" id="IPR034093">
    <property type="entry name" value="KHK"/>
</dbReference>
<keyword evidence="1" id="KW-0808">Transferase</keyword>
<protein>
    <recommendedName>
        <fullName evidence="4">Carbohydrate kinase PfkB domain-containing protein</fullName>
    </recommendedName>
</protein>